<dbReference type="Proteomes" id="UP001458880">
    <property type="component" value="Unassembled WGS sequence"/>
</dbReference>
<comment type="caution">
    <text evidence="10">The sequence shown here is derived from an EMBL/GenBank/DDBJ whole genome shotgun (WGS) entry which is preliminary data.</text>
</comment>
<evidence type="ECO:0000256" key="6">
    <source>
        <dbReference type="ARBA" id="ARBA00023136"/>
    </source>
</evidence>
<dbReference type="GO" id="GO:0051033">
    <property type="term" value="F:RNA transmembrane transporter activity"/>
    <property type="evidence" value="ECO:0007669"/>
    <property type="project" value="TreeGrafter"/>
</dbReference>
<feature type="transmembrane region" description="Helical" evidence="9">
    <location>
        <begin position="434"/>
        <end position="455"/>
    </location>
</feature>
<dbReference type="GO" id="GO:0005886">
    <property type="term" value="C:plasma membrane"/>
    <property type="evidence" value="ECO:0007669"/>
    <property type="project" value="TreeGrafter"/>
</dbReference>
<evidence type="ECO:0000313" key="11">
    <source>
        <dbReference type="Proteomes" id="UP001458880"/>
    </source>
</evidence>
<name>A0AAW1LFY4_POPJA</name>
<feature type="transmembrane region" description="Helical" evidence="9">
    <location>
        <begin position="548"/>
        <end position="567"/>
    </location>
</feature>
<evidence type="ECO:0000313" key="10">
    <source>
        <dbReference type="EMBL" id="KAK9732328.1"/>
    </source>
</evidence>
<evidence type="ECO:0000256" key="5">
    <source>
        <dbReference type="ARBA" id="ARBA00022989"/>
    </source>
</evidence>
<evidence type="ECO:0000256" key="1">
    <source>
        <dbReference type="ARBA" id="ARBA00004141"/>
    </source>
</evidence>
<evidence type="ECO:0000256" key="8">
    <source>
        <dbReference type="SAM" id="MobiDB-lite"/>
    </source>
</evidence>
<protein>
    <submittedName>
        <fullName evidence="10">DsRNA-gated channel SID-1</fullName>
    </submittedName>
</protein>
<keyword evidence="3 9" id="KW-0812">Transmembrane</keyword>
<sequence>MDLSEQGPSGLKSVTRMDIYNVMRGYEGHTISEKLKYVESFLLSQEDYSEEQIPLFKHNMSMFTSQFKEKWSAASRTHETFIKKYETWLYGSFKLPCTVPLTSSGQPVKSFHESSERTKRRKTEALREDVDCEELVFAAKTKLSESPGRATKYKKAYSKSIIEEKEKLSPLEALSRFVEAGLSRRQYDIMRTKQYPCYRKLQAAKKLCYPKPESYNITDTYAEINLQDLLDHTAERLILHLQDIVITLSENERATMQLLTKWGCDGSQQSQFKQKFLSDPDCDENIFQSSLVPLRIICGTNKKNLWQNPTASSPRYCRPIRIRFVKESTDITRDETNYIEEKIKNLKPTKINADVSVEHSMMFTIIDGTVCNAATGTVSTMKCYVCGASSKQFNDLERETFDDESTYKVGLSILHARIRFLETMLGILTNSTTIMIIFVLSYLFLCVFVTLKIYFFGYIISGVTHVVETVHEDSIRTAIVPLRKVRFVLLCIANVCNLTLAIVGIIFYPSYTDFGTYLLGILMVNAVMHCVFYLTMKLYNKERICVEACLYGILAMICWGFASYFFLNGSTLWTVTPAESRQLNRNCVFMNFYDNHDLWHLLSAPGMFFIFMFLLHLDDDLVDVPRNKIKAF</sequence>
<feature type="transmembrane region" description="Helical" evidence="9">
    <location>
        <begin position="598"/>
        <end position="617"/>
    </location>
</feature>
<dbReference type="EMBL" id="JASPKY010000120">
    <property type="protein sequence ID" value="KAK9732328.1"/>
    <property type="molecule type" value="Genomic_DNA"/>
</dbReference>
<evidence type="ECO:0000256" key="9">
    <source>
        <dbReference type="SAM" id="Phobius"/>
    </source>
</evidence>
<dbReference type="PANTHER" id="PTHR12185">
    <property type="entry name" value="SID1 TRANSMEMBRANE FAMILY MEMEBER"/>
    <property type="match status" value="1"/>
</dbReference>
<keyword evidence="7" id="KW-0325">Glycoprotein</keyword>
<keyword evidence="5 9" id="KW-1133">Transmembrane helix</keyword>
<accession>A0AAW1LFY4</accession>
<reference evidence="10 11" key="1">
    <citation type="journal article" date="2024" name="BMC Genomics">
        <title>De novo assembly and annotation of Popillia japonica's genome with initial clues to its potential as an invasive pest.</title>
        <authorList>
            <person name="Cucini C."/>
            <person name="Boschi S."/>
            <person name="Funari R."/>
            <person name="Cardaioli E."/>
            <person name="Iannotti N."/>
            <person name="Marturano G."/>
            <person name="Paoli F."/>
            <person name="Bruttini M."/>
            <person name="Carapelli A."/>
            <person name="Frati F."/>
            <person name="Nardi F."/>
        </authorList>
    </citation>
    <scope>NUCLEOTIDE SEQUENCE [LARGE SCALE GENOMIC DNA]</scope>
    <source>
        <strain evidence="10">DMR45628</strain>
    </source>
</reference>
<feature type="region of interest" description="Disordered" evidence="8">
    <location>
        <begin position="104"/>
        <end position="123"/>
    </location>
</feature>
<organism evidence="10 11">
    <name type="scientific">Popillia japonica</name>
    <name type="common">Japanese beetle</name>
    <dbReference type="NCBI Taxonomy" id="7064"/>
    <lineage>
        <taxon>Eukaryota</taxon>
        <taxon>Metazoa</taxon>
        <taxon>Ecdysozoa</taxon>
        <taxon>Arthropoda</taxon>
        <taxon>Hexapoda</taxon>
        <taxon>Insecta</taxon>
        <taxon>Pterygota</taxon>
        <taxon>Neoptera</taxon>
        <taxon>Endopterygota</taxon>
        <taxon>Coleoptera</taxon>
        <taxon>Polyphaga</taxon>
        <taxon>Scarabaeiformia</taxon>
        <taxon>Scarabaeidae</taxon>
        <taxon>Rutelinae</taxon>
        <taxon>Popillia</taxon>
    </lineage>
</organism>
<evidence type="ECO:0000256" key="7">
    <source>
        <dbReference type="ARBA" id="ARBA00023180"/>
    </source>
</evidence>
<dbReference type="AlphaFoldDB" id="A0AAW1LFY4"/>
<dbReference type="GO" id="GO:0003725">
    <property type="term" value="F:double-stranded RNA binding"/>
    <property type="evidence" value="ECO:0007669"/>
    <property type="project" value="TreeGrafter"/>
</dbReference>
<keyword evidence="6 9" id="KW-0472">Membrane</keyword>
<keyword evidence="11" id="KW-1185">Reference proteome</keyword>
<evidence type="ECO:0000256" key="4">
    <source>
        <dbReference type="ARBA" id="ARBA00022729"/>
    </source>
</evidence>
<comment type="subcellular location">
    <subcellularLocation>
        <location evidence="1">Membrane</location>
        <topology evidence="1">Multi-pass membrane protein</topology>
    </subcellularLocation>
</comment>
<feature type="transmembrane region" description="Helical" evidence="9">
    <location>
        <begin position="487"/>
        <end position="508"/>
    </location>
</feature>
<comment type="similarity">
    <text evidence="2">Belongs to the SID1 family.</text>
</comment>
<feature type="compositionally biased region" description="Basic and acidic residues" evidence="8">
    <location>
        <begin position="110"/>
        <end position="123"/>
    </location>
</feature>
<proteinExistence type="inferred from homology"/>
<keyword evidence="4" id="KW-0732">Signal</keyword>
<gene>
    <name evidence="10" type="ORF">QE152_g12933</name>
</gene>
<evidence type="ECO:0000256" key="2">
    <source>
        <dbReference type="ARBA" id="ARBA00006618"/>
    </source>
</evidence>
<dbReference type="Pfam" id="PF13965">
    <property type="entry name" value="SID-1_RNA_chan"/>
    <property type="match status" value="1"/>
</dbReference>
<dbReference type="GO" id="GO:0005764">
    <property type="term" value="C:lysosome"/>
    <property type="evidence" value="ECO:0007669"/>
    <property type="project" value="TreeGrafter"/>
</dbReference>
<evidence type="ECO:0000256" key="3">
    <source>
        <dbReference type="ARBA" id="ARBA00022692"/>
    </source>
</evidence>
<dbReference type="InterPro" id="IPR025958">
    <property type="entry name" value="SID1_TM_fam"/>
</dbReference>
<feature type="transmembrane region" description="Helical" evidence="9">
    <location>
        <begin position="514"/>
        <end position="536"/>
    </location>
</feature>
<dbReference type="PANTHER" id="PTHR12185:SF14">
    <property type="entry name" value="CHOLESTEROL UPTAKE PROTEIN 1"/>
    <property type="match status" value="1"/>
</dbReference>